<keyword evidence="2" id="KW-0812">Transmembrane</keyword>
<dbReference type="RefSeq" id="WP_073113342.1">
    <property type="nucleotide sequence ID" value="NZ_FQZY01000128.1"/>
</dbReference>
<sequence length="123" mass="13299">MNENNTISIEKNSTENLPSSPSADIAEKEDSKDSIENIESSDKNADSISESESNTSSNLDDSKSDITVDGTVSPDTFYSTTLLYQQHVETQLTHLTVISVFVLVSLGLLFGGLAVKAFFDEMG</sequence>
<feature type="compositionally biased region" description="Low complexity" evidence="1">
    <location>
        <begin position="46"/>
        <end position="59"/>
    </location>
</feature>
<gene>
    <name evidence="3" type="ORF">SAMN02745243_04140</name>
</gene>
<accession>A0A1M6X182</accession>
<proteinExistence type="predicted"/>
<keyword evidence="2" id="KW-1133">Transmembrane helix</keyword>
<feature type="compositionally biased region" description="Polar residues" evidence="1">
    <location>
        <begin position="1"/>
        <end position="22"/>
    </location>
</feature>
<organism evidence="3 4">
    <name type="scientific">Hespellia stercorisuis DSM 15480</name>
    <dbReference type="NCBI Taxonomy" id="1121950"/>
    <lineage>
        <taxon>Bacteria</taxon>
        <taxon>Bacillati</taxon>
        <taxon>Bacillota</taxon>
        <taxon>Clostridia</taxon>
        <taxon>Lachnospirales</taxon>
        <taxon>Lachnospiraceae</taxon>
        <taxon>Hespellia</taxon>
    </lineage>
</organism>
<dbReference type="AlphaFoldDB" id="A0A1M6X182"/>
<reference evidence="3 4" key="1">
    <citation type="submission" date="2016-11" db="EMBL/GenBank/DDBJ databases">
        <authorList>
            <person name="Jaros S."/>
            <person name="Januszkiewicz K."/>
            <person name="Wedrychowicz H."/>
        </authorList>
    </citation>
    <scope>NUCLEOTIDE SEQUENCE [LARGE SCALE GENOMIC DNA]</scope>
    <source>
        <strain evidence="3 4">DSM 15480</strain>
    </source>
</reference>
<dbReference type="EMBL" id="FQZY01000128">
    <property type="protein sequence ID" value="SHK99565.1"/>
    <property type="molecule type" value="Genomic_DNA"/>
</dbReference>
<evidence type="ECO:0000313" key="3">
    <source>
        <dbReference type="EMBL" id="SHK99565.1"/>
    </source>
</evidence>
<keyword evidence="4" id="KW-1185">Reference proteome</keyword>
<evidence type="ECO:0000313" key="4">
    <source>
        <dbReference type="Proteomes" id="UP000184301"/>
    </source>
</evidence>
<feature type="compositionally biased region" description="Basic and acidic residues" evidence="1">
    <location>
        <begin position="25"/>
        <end position="45"/>
    </location>
</feature>
<feature type="region of interest" description="Disordered" evidence="1">
    <location>
        <begin position="1"/>
        <end position="67"/>
    </location>
</feature>
<feature type="transmembrane region" description="Helical" evidence="2">
    <location>
        <begin position="95"/>
        <end position="119"/>
    </location>
</feature>
<protein>
    <submittedName>
        <fullName evidence="3">Uncharacterized protein</fullName>
    </submittedName>
</protein>
<dbReference type="Proteomes" id="UP000184301">
    <property type="component" value="Unassembled WGS sequence"/>
</dbReference>
<evidence type="ECO:0000256" key="2">
    <source>
        <dbReference type="SAM" id="Phobius"/>
    </source>
</evidence>
<keyword evidence="2" id="KW-0472">Membrane</keyword>
<evidence type="ECO:0000256" key="1">
    <source>
        <dbReference type="SAM" id="MobiDB-lite"/>
    </source>
</evidence>
<name>A0A1M6X182_9FIRM</name>